<dbReference type="GO" id="GO:0030313">
    <property type="term" value="C:cell envelope"/>
    <property type="evidence" value="ECO:0007669"/>
    <property type="project" value="UniProtKB-SubCell"/>
</dbReference>
<reference evidence="3 4" key="1">
    <citation type="submission" date="2015-09" db="EMBL/GenBank/DDBJ databases">
        <authorList>
            <consortium name="Swine Surveillance"/>
        </authorList>
    </citation>
    <scope>NUCLEOTIDE SEQUENCE [LARGE SCALE GENOMIC DNA]</scope>
    <source>
        <strain evidence="3 4">CECT 5294</strain>
    </source>
</reference>
<evidence type="ECO:0000313" key="3">
    <source>
        <dbReference type="EMBL" id="CUH60680.1"/>
    </source>
</evidence>
<dbReference type="EMBL" id="CYRX01000029">
    <property type="protein sequence ID" value="CUH60680.1"/>
    <property type="molecule type" value="Genomic_DNA"/>
</dbReference>
<accession>A0A0P1F0M2</accession>
<proteinExistence type="predicted"/>
<dbReference type="InterPro" id="IPR012480">
    <property type="entry name" value="Hepar_II_III_C"/>
</dbReference>
<dbReference type="Pfam" id="PF07940">
    <property type="entry name" value="Hepar_II_III_C"/>
    <property type="match status" value="1"/>
</dbReference>
<dbReference type="Gene3D" id="1.50.10.100">
    <property type="entry name" value="Chondroitin AC/alginate lyase"/>
    <property type="match status" value="1"/>
</dbReference>
<protein>
    <submittedName>
        <fullName evidence="3">Heparinase II/III-like protein</fullName>
    </submittedName>
</protein>
<sequence>MVAFPTSHPRWPRPGTARRLRVLLAHPGRGARAFVSHPQPQAIGSYPKGRQIMAGNLLFAGALVEHPISTSVWAVDPPSDAFANALHSFEWLEDIAAIGDTAARETAQAWTLDWIARFGTGKGPGWTPAVTGRRLVRLITHAPMLLMHMPPKSQALLFHSLSRQTLFLRREWPRGPQGLPRIEALTGLIYAGLTLEGYEPIREAALKALARTVAASVTPDGGVASRNPDELLEVFTLLGWVRSALSEGGKEPVFEIEAALQRIAPTLRALRHVDGQLARFHGGNGGAPGQLDKALVLSDIRTPAAKVQAMGYDTLHHGRTTVIVDAAAPPTGEASGVAHASTLAFELNSDGHGVIVNCGTGSAFGSDWARACRATASHSTMGLDQYSSARIGPEVIGAEGPIAPLVQAPHKVIAQKSESRKMTTLIMSHDGYVRGQGLTHLRRLALSLDGRTLTAEDSLRALTRADKAQFDRVMDATGFEGIALSLRFHLHPDTEAEVDLGGRAVSIQLPNSEVWIFRPGEGRFASLAPSVYLDPARLKPRATKQIVLSDRLVKYAATIDWTLTKAQDAHVSP</sequence>
<evidence type="ECO:0000313" key="4">
    <source>
        <dbReference type="Proteomes" id="UP000051298"/>
    </source>
</evidence>
<dbReference type="Proteomes" id="UP000051298">
    <property type="component" value="Unassembled WGS sequence"/>
</dbReference>
<dbReference type="Gene3D" id="2.70.98.70">
    <property type="match status" value="1"/>
</dbReference>
<comment type="subcellular location">
    <subcellularLocation>
        <location evidence="1">Cell envelope</location>
    </subcellularLocation>
</comment>
<evidence type="ECO:0000256" key="1">
    <source>
        <dbReference type="ARBA" id="ARBA00004196"/>
    </source>
</evidence>
<dbReference type="InterPro" id="IPR008929">
    <property type="entry name" value="Chondroitin_lyas"/>
</dbReference>
<evidence type="ECO:0000259" key="2">
    <source>
        <dbReference type="Pfam" id="PF07940"/>
    </source>
</evidence>
<dbReference type="AlphaFoldDB" id="A0A0P1F0M2"/>
<dbReference type="GO" id="GO:0016829">
    <property type="term" value="F:lyase activity"/>
    <property type="evidence" value="ECO:0007669"/>
    <property type="project" value="InterPro"/>
</dbReference>
<feature type="domain" description="Heparinase II/III-like C-terminal" evidence="2">
    <location>
        <begin position="301"/>
        <end position="562"/>
    </location>
</feature>
<gene>
    <name evidence="3" type="ORF">THS5294_01976</name>
</gene>
<organism evidence="3 4">
    <name type="scientific">Thalassobacter stenotrophicus</name>
    <dbReference type="NCBI Taxonomy" id="266809"/>
    <lineage>
        <taxon>Bacteria</taxon>
        <taxon>Pseudomonadati</taxon>
        <taxon>Pseudomonadota</taxon>
        <taxon>Alphaproteobacteria</taxon>
        <taxon>Rhodobacterales</taxon>
        <taxon>Roseobacteraceae</taxon>
        <taxon>Thalassobacter</taxon>
    </lineage>
</organism>
<name>A0A0P1F0M2_9RHOB</name>